<dbReference type="FunCoup" id="A0A6P8PXX5">
    <property type="interactions" value="80"/>
</dbReference>
<evidence type="ECO:0000256" key="1">
    <source>
        <dbReference type="ARBA" id="ARBA00022737"/>
    </source>
</evidence>
<evidence type="ECO:0000259" key="4">
    <source>
        <dbReference type="Pfam" id="PF14381"/>
    </source>
</evidence>
<gene>
    <name evidence="6" type="primary">ARMC3</name>
</gene>
<dbReference type="InterPro" id="IPR055164">
    <property type="entry name" value="EDR1/CTR1/ARMC3-like_pept-like"/>
</dbReference>
<dbReference type="SMART" id="SM00185">
    <property type="entry name" value="ARM"/>
    <property type="match status" value="8"/>
</dbReference>
<evidence type="ECO:0000256" key="2">
    <source>
        <dbReference type="PROSITE-ProRule" id="PRU00259"/>
    </source>
</evidence>
<dbReference type="InParanoid" id="A0A6P8PXX5"/>
<evidence type="ECO:0000313" key="5">
    <source>
        <dbReference type="Proteomes" id="UP000515159"/>
    </source>
</evidence>
<dbReference type="OrthoDB" id="7537227at2759"/>
<feature type="compositionally biased region" description="Low complexity" evidence="3">
    <location>
        <begin position="722"/>
        <end position="735"/>
    </location>
</feature>
<feature type="domain" description="EDR1/CTR1/ARMC3-like peptidase-like" evidence="4">
    <location>
        <begin position="775"/>
        <end position="914"/>
    </location>
</feature>
<feature type="compositionally biased region" description="Low complexity" evidence="3">
    <location>
        <begin position="689"/>
        <end position="699"/>
    </location>
</feature>
<protein>
    <submittedName>
        <fullName evidence="6">Armadillo repeat-containing protein 3 isoform X1</fullName>
    </submittedName>
</protein>
<feature type="region of interest" description="Disordered" evidence="3">
    <location>
        <begin position="679"/>
        <end position="756"/>
    </location>
</feature>
<dbReference type="Gene3D" id="1.25.10.10">
    <property type="entry name" value="Leucine-rich Repeat Variant"/>
    <property type="match status" value="2"/>
</dbReference>
<name>A0A6P8PXX5_GEOSA</name>
<keyword evidence="5" id="KW-1185">Reference proteome</keyword>
<dbReference type="SUPFAM" id="SSF48371">
    <property type="entry name" value="ARM repeat"/>
    <property type="match status" value="2"/>
</dbReference>
<dbReference type="PROSITE" id="PS50176">
    <property type="entry name" value="ARM_REPEAT"/>
    <property type="match status" value="1"/>
</dbReference>
<reference evidence="6" key="1">
    <citation type="submission" date="2025-08" db="UniProtKB">
        <authorList>
            <consortium name="RefSeq"/>
        </authorList>
    </citation>
    <scope>IDENTIFICATION</scope>
</reference>
<feature type="repeat" description="ARM" evidence="2">
    <location>
        <begin position="422"/>
        <end position="453"/>
    </location>
</feature>
<proteinExistence type="predicted"/>
<accession>A0A6P8PXX5</accession>
<dbReference type="KEGG" id="gsh:117354235"/>
<dbReference type="InterPro" id="IPR016024">
    <property type="entry name" value="ARM-type_fold"/>
</dbReference>
<dbReference type="PANTHER" id="PTHR46618:SF1">
    <property type="entry name" value="ARMADILLO REPEAT-CONTAINING PROTEIN 3"/>
    <property type="match status" value="1"/>
</dbReference>
<dbReference type="InterPro" id="IPR011989">
    <property type="entry name" value="ARM-like"/>
</dbReference>
<keyword evidence="1" id="KW-0677">Repeat</keyword>
<dbReference type="RefSeq" id="XP_033787225.1">
    <property type="nucleotide sequence ID" value="XM_033931334.1"/>
</dbReference>
<dbReference type="Pfam" id="PF00514">
    <property type="entry name" value="Arm"/>
    <property type="match status" value="2"/>
</dbReference>
<dbReference type="Pfam" id="PF14381">
    <property type="entry name" value="EDR1_CTR1_ARMC3_pept"/>
    <property type="match status" value="1"/>
</dbReference>
<dbReference type="Proteomes" id="UP000515159">
    <property type="component" value="Chromosome 2"/>
</dbReference>
<dbReference type="GeneID" id="117354235"/>
<dbReference type="InterPro" id="IPR000225">
    <property type="entry name" value="Armadillo"/>
</dbReference>
<evidence type="ECO:0000313" key="6">
    <source>
        <dbReference type="RefSeq" id="XP_033787225.1"/>
    </source>
</evidence>
<dbReference type="CTD" id="219681"/>
<dbReference type="InterPro" id="IPR052441">
    <property type="entry name" value="Armadillo-Ser/Thr_Kinase"/>
</dbReference>
<organism evidence="5 6">
    <name type="scientific">Geotrypetes seraphini</name>
    <name type="common">Gaboon caecilian</name>
    <name type="synonym">Caecilia seraphini</name>
    <dbReference type="NCBI Taxonomy" id="260995"/>
    <lineage>
        <taxon>Eukaryota</taxon>
        <taxon>Metazoa</taxon>
        <taxon>Chordata</taxon>
        <taxon>Craniata</taxon>
        <taxon>Vertebrata</taxon>
        <taxon>Euteleostomi</taxon>
        <taxon>Amphibia</taxon>
        <taxon>Gymnophiona</taxon>
        <taxon>Geotrypetes</taxon>
    </lineage>
</organism>
<dbReference type="AlphaFoldDB" id="A0A6P8PXX5"/>
<sequence>MGKQRSVRVRMESGGRMGKKIRKDLENAAKDVFDPLLIETRNVATVVLMLSSPEEEILARACDAIYRFAEKEISSRWFPVCNLCVDIAGIQIEDLRERVRYLHRTGPEYLQRICAQMQEEAGDENKLTLLALGAVEPLTKLIAHEDRFVRRNACVACGIMSLNSEVRKLLRKLNIIPLMVARLEPEEDTVVHEFASLFLSSMAIEYTSKIQILEHGGIEQILRLLSSLDPDVQKNCVESLNLLVQDFQSRAAVCELNGIFPLLELLKSEYPVIQSLGLKTLATLTSNVECRVKLKEYNALDNLVEILETKELNDLHVDALSVVMNCIEDVDILQLLVAKGALGKILSFAEFSSVFDIQKIAAKAIAKAAKNRENRIILHEKEVERVLGTLLLIDNSGVKTAACQAISSMCENHTSKEDFRKLGIPRLVQLLSSDDGEVKEAAALALAKLTTDNFANVNAVAEEEGIEPLILLLSDPKDGAVANAATVLINMASQEALRLTMQTYGIMPAIVGPLQSANDLVQTKAALTVAALACDANARNELRIAGGLGPLTKLLNSMNSEVRRNACWAVMVCANDEPNANELSSFGALEILQEINQSGSRKNYFSEAAQNKLLDSNLSLKYSLMGYLLSCNIIYDGFYDYGKKRPGEKHLSLKDLWAQGVNHHRAVLLINAKPPEPLPFILDERPDTSGRSTSAASKSSYKDKTSTTVSSPAEDKQDSASRRSTSPSKMSSKATGKIKSKSKKEEEKTKEEEEQLAKLQAEALAAKEGWSPPLDSNLQEYITVVTSTIIPLNRIKDQIVALAQFVAEEMGGPIEQNKLHEFSWEIHISELKLELQSNIIPIGKIKKGTFFHRALLFKTLADKIGIGCSLVRGNYNRAWNVIKLVDDSPKGVTGLLLPPKAYIVDLMFKPGNLMEQKSVDADRYQHI</sequence>
<dbReference type="PANTHER" id="PTHR46618">
    <property type="entry name" value="ARMADILLO REPEAT-CONTAINING PROTEIN 3"/>
    <property type="match status" value="1"/>
</dbReference>
<evidence type="ECO:0000256" key="3">
    <source>
        <dbReference type="SAM" id="MobiDB-lite"/>
    </source>
</evidence>